<protein>
    <submittedName>
        <fullName evidence="1">Uncharacterized protein</fullName>
    </submittedName>
</protein>
<evidence type="ECO:0000313" key="1">
    <source>
        <dbReference type="EMBL" id="MBE9029498.1"/>
    </source>
</evidence>
<proteinExistence type="predicted"/>
<dbReference type="InterPro" id="IPR035069">
    <property type="entry name" value="TTHA1013/TTHA0281-like"/>
</dbReference>
<reference evidence="1" key="1">
    <citation type="submission" date="2020-10" db="EMBL/GenBank/DDBJ databases">
        <authorList>
            <person name="Castelo-Branco R."/>
            <person name="Eusebio N."/>
            <person name="Adriana R."/>
            <person name="Vieira A."/>
            <person name="Brugerolle De Fraissinette N."/>
            <person name="Rezende De Castro R."/>
            <person name="Schneider M.P."/>
            <person name="Vasconcelos V."/>
            <person name="Leao P.N."/>
        </authorList>
    </citation>
    <scope>NUCLEOTIDE SEQUENCE</scope>
    <source>
        <strain evidence="1">LEGE 11480</strain>
    </source>
</reference>
<evidence type="ECO:0000313" key="2">
    <source>
        <dbReference type="Proteomes" id="UP000625316"/>
    </source>
</evidence>
<name>A0A928VKN8_9CYAN</name>
<keyword evidence="2" id="KW-1185">Reference proteome</keyword>
<dbReference type="Proteomes" id="UP000625316">
    <property type="component" value="Unassembled WGS sequence"/>
</dbReference>
<organism evidence="1 2">
    <name type="scientific">Romeriopsis navalis LEGE 11480</name>
    <dbReference type="NCBI Taxonomy" id="2777977"/>
    <lineage>
        <taxon>Bacteria</taxon>
        <taxon>Bacillati</taxon>
        <taxon>Cyanobacteriota</taxon>
        <taxon>Cyanophyceae</taxon>
        <taxon>Leptolyngbyales</taxon>
        <taxon>Leptolyngbyaceae</taxon>
        <taxon>Romeriopsis</taxon>
        <taxon>Romeriopsis navalis</taxon>
    </lineage>
</organism>
<comment type="caution">
    <text evidence="1">The sequence shown here is derived from an EMBL/GenBank/DDBJ whole genome shotgun (WGS) entry which is preliminary data.</text>
</comment>
<dbReference type="RefSeq" id="WP_264324318.1">
    <property type="nucleotide sequence ID" value="NZ_JADEXQ010000017.1"/>
</dbReference>
<dbReference type="EMBL" id="JADEXQ010000017">
    <property type="protein sequence ID" value="MBE9029498.1"/>
    <property type="molecule type" value="Genomic_DNA"/>
</dbReference>
<gene>
    <name evidence="1" type="ORF">IQ266_06940</name>
</gene>
<dbReference type="AlphaFoldDB" id="A0A928VKN8"/>
<accession>A0A928VKN8</accession>
<sequence length="110" mass="12023">MNLPISPDSGDFNLHILLKSVGPGQFEASVAELSDCQVTAATKEAAIEKLQAMIQASLSGTEILRVPITRAETVTEQENPWTEFIGMYEGDEDFEEISASLRVERGLKPL</sequence>
<dbReference type="SUPFAM" id="SSF143100">
    <property type="entry name" value="TTHA1013/TTHA0281-like"/>
    <property type="match status" value="1"/>
</dbReference>